<evidence type="ECO:0000313" key="4">
    <source>
        <dbReference type="Proteomes" id="UP000823674"/>
    </source>
</evidence>
<evidence type="ECO:0008006" key="5">
    <source>
        <dbReference type="Google" id="ProtNLM"/>
    </source>
</evidence>
<reference evidence="3 4" key="1">
    <citation type="submission" date="2021-03" db="EMBL/GenBank/DDBJ databases">
        <authorList>
            <person name="King G.J."/>
            <person name="Bancroft I."/>
            <person name="Baten A."/>
            <person name="Bloomfield J."/>
            <person name="Borpatragohain P."/>
            <person name="He Z."/>
            <person name="Irish N."/>
            <person name="Irwin J."/>
            <person name="Liu K."/>
            <person name="Mauleon R.P."/>
            <person name="Moore J."/>
            <person name="Morris R."/>
            <person name="Ostergaard L."/>
            <person name="Wang B."/>
            <person name="Wells R."/>
        </authorList>
    </citation>
    <scope>NUCLEOTIDE SEQUENCE [LARGE SCALE GENOMIC DNA]</scope>
    <source>
        <strain evidence="3">R-o-18</strain>
        <tissue evidence="3">Leaf</tissue>
    </source>
</reference>
<name>A0ABQ7N1S7_BRACM</name>
<dbReference type="PANTHER" id="PTHR47123">
    <property type="entry name" value="F-BOX PROTEIN SKIP23"/>
    <property type="match status" value="1"/>
</dbReference>
<dbReference type="Proteomes" id="UP000823674">
    <property type="component" value="Chromosome A03"/>
</dbReference>
<evidence type="ECO:0000313" key="3">
    <source>
        <dbReference type="EMBL" id="KAG5404874.1"/>
    </source>
</evidence>
<sequence>MPSLRVFFSGRFKMLAEMKMYGHFIPPRTTSPYRVAIHLRAQFSETESDKLLNTFFSIFSRTKMAEAATKEKKMMIPDWTKLPKELLQIVTDKMNCFEVVHARSVSTLWRSAFPFPASLLRSSYSLPTYPVEKEGLCSLEKIPVVLVVDESGSEFFMGLVGGDDSAYYMEAPSPLQCSLRVKLEKSDPTSMNVIGSQILSLGHQCRIVCWDPKGLRTTFRNAAILPLNGEGGRGEFAVLRSYLGTLLVLKSATRKWVRLPGVPRSSCNGLVTFRGRFYASFSDKDIYVIHPYSLRAVRLMPPPNMNNGSNHLIPAGDDELFLVKKSKLATVPKTFIVSRLVGLGWVEVDDLGDRVLFLRKDANVCFSANQLPDGCGVTGNSILFNARPGDETYFYKYGPPDVPKENVVGEWRISKESRVKFIDSHEAYAFRVEF</sequence>
<feature type="domain" description="KIB1-4 beta-propeller" evidence="2">
    <location>
        <begin position="241"/>
        <end position="390"/>
    </location>
</feature>
<accession>A0ABQ7N1S7</accession>
<dbReference type="InterPro" id="IPR001810">
    <property type="entry name" value="F-box_dom"/>
</dbReference>
<proteinExistence type="predicted"/>
<evidence type="ECO:0000259" key="2">
    <source>
        <dbReference type="Pfam" id="PF03478"/>
    </source>
</evidence>
<comment type="caution">
    <text evidence="3">The sequence shown here is derived from an EMBL/GenBank/DDBJ whole genome shotgun (WGS) entry which is preliminary data.</text>
</comment>
<gene>
    <name evidence="3" type="primary">A03p028240.1_BraROA</name>
    <name evidence="3" type="ORF">IGI04_010993</name>
</gene>
<keyword evidence="4" id="KW-1185">Reference proteome</keyword>
<protein>
    <recommendedName>
        <fullName evidence="5">DUF295 domain-containing protein</fullName>
    </recommendedName>
</protein>
<organism evidence="3 4">
    <name type="scientific">Brassica rapa subsp. trilocularis</name>
    <dbReference type="NCBI Taxonomy" id="1813537"/>
    <lineage>
        <taxon>Eukaryota</taxon>
        <taxon>Viridiplantae</taxon>
        <taxon>Streptophyta</taxon>
        <taxon>Embryophyta</taxon>
        <taxon>Tracheophyta</taxon>
        <taxon>Spermatophyta</taxon>
        <taxon>Magnoliopsida</taxon>
        <taxon>eudicotyledons</taxon>
        <taxon>Gunneridae</taxon>
        <taxon>Pentapetalae</taxon>
        <taxon>rosids</taxon>
        <taxon>malvids</taxon>
        <taxon>Brassicales</taxon>
        <taxon>Brassicaceae</taxon>
        <taxon>Brassiceae</taxon>
        <taxon>Brassica</taxon>
    </lineage>
</organism>
<dbReference type="PANTHER" id="PTHR47123:SF19">
    <property type="entry name" value="DUF295 DOMAIN-CONTAINING PROTEIN"/>
    <property type="match status" value="1"/>
</dbReference>
<dbReference type="InterPro" id="IPR051304">
    <property type="entry name" value="SCF_F-box_domain"/>
</dbReference>
<evidence type="ECO:0000259" key="1">
    <source>
        <dbReference type="Pfam" id="PF00646"/>
    </source>
</evidence>
<dbReference type="Pfam" id="PF00646">
    <property type="entry name" value="F-box"/>
    <property type="match status" value="1"/>
</dbReference>
<feature type="domain" description="F-box" evidence="1">
    <location>
        <begin position="79"/>
        <end position="112"/>
    </location>
</feature>
<dbReference type="Pfam" id="PF03478">
    <property type="entry name" value="Beta-prop_KIB1-4"/>
    <property type="match status" value="1"/>
</dbReference>
<dbReference type="InterPro" id="IPR005174">
    <property type="entry name" value="KIB1-4_b-propeller"/>
</dbReference>
<dbReference type="EMBL" id="JADBGQ010000003">
    <property type="protein sequence ID" value="KAG5404874.1"/>
    <property type="molecule type" value="Genomic_DNA"/>
</dbReference>